<proteinExistence type="predicted"/>
<evidence type="ECO:0000313" key="2">
    <source>
        <dbReference type="EMBL" id="MDN4175525.1"/>
    </source>
</evidence>
<evidence type="ECO:0000256" key="1">
    <source>
        <dbReference type="SAM" id="MobiDB-lite"/>
    </source>
</evidence>
<evidence type="ECO:0000313" key="3">
    <source>
        <dbReference type="Proteomes" id="UP001168620"/>
    </source>
</evidence>
<organism evidence="2 3">
    <name type="scientific">Nocardioides oceani</name>
    <dbReference type="NCBI Taxonomy" id="3058369"/>
    <lineage>
        <taxon>Bacteria</taxon>
        <taxon>Bacillati</taxon>
        <taxon>Actinomycetota</taxon>
        <taxon>Actinomycetes</taxon>
        <taxon>Propionibacteriales</taxon>
        <taxon>Nocardioidaceae</taxon>
        <taxon>Nocardioides</taxon>
    </lineage>
</organism>
<protein>
    <submittedName>
        <fullName evidence="2">Uncharacterized protein</fullName>
    </submittedName>
</protein>
<dbReference type="EMBL" id="JAUHJQ010000015">
    <property type="protein sequence ID" value="MDN4175525.1"/>
    <property type="molecule type" value="Genomic_DNA"/>
</dbReference>
<feature type="region of interest" description="Disordered" evidence="1">
    <location>
        <begin position="32"/>
        <end position="56"/>
    </location>
</feature>
<reference evidence="2" key="1">
    <citation type="submission" date="2023-06" db="EMBL/GenBank/DDBJ databases">
        <title>Draft genome sequence of Nocardioides sp. SOB77.</title>
        <authorList>
            <person name="Zhang G."/>
        </authorList>
    </citation>
    <scope>NUCLEOTIDE SEQUENCE</scope>
    <source>
        <strain evidence="2">SOB77</strain>
    </source>
</reference>
<sequence length="56" mass="5995">MTAWIVLAVVLVALALGYVLASTRAVKKEQHRLHDGVAGGHLDTKLDPHPGAPRED</sequence>
<comment type="caution">
    <text evidence="2">The sequence shown here is derived from an EMBL/GenBank/DDBJ whole genome shotgun (WGS) entry which is preliminary data.</text>
</comment>
<name>A0ABT8FLY6_9ACTN</name>
<feature type="compositionally biased region" description="Basic and acidic residues" evidence="1">
    <location>
        <begin position="42"/>
        <end position="56"/>
    </location>
</feature>
<accession>A0ABT8FLY6</accession>
<keyword evidence="3" id="KW-1185">Reference proteome</keyword>
<dbReference type="Proteomes" id="UP001168620">
    <property type="component" value="Unassembled WGS sequence"/>
</dbReference>
<dbReference type="RefSeq" id="WP_300954858.1">
    <property type="nucleotide sequence ID" value="NZ_JAUHJQ010000015.1"/>
</dbReference>
<gene>
    <name evidence="2" type="ORF">QWY28_21355</name>
</gene>